<dbReference type="PRINTS" id="PR00035">
    <property type="entry name" value="HTHGNTR"/>
</dbReference>
<comment type="caution">
    <text evidence="5">The sequence shown here is derived from an EMBL/GenBank/DDBJ whole genome shotgun (WGS) entry which is preliminary data.</text>
</comment>
<dbReference type="Gene3D" id="1.20.120.530">
    <property type="entry name" value="GntR ligand-binding domain-like"/>
    <property type="match status" value="1"/>
</dbReference>
<accession>A0A084JSF0</accession>
<keyword evidence="2" id="KW-0238">DNA-binding</keyword>
<dbReference type="Gene3D" id="1.10.10.10">
    <property type="entry name" value="Winged helix-like DNA-binding domain superfamily/Winged helix DNA-binding domain"/>
    <property type="match status" value="1"/>
</dbReference>
<dbReference type="InterPro" id="IPR008920">
    <property type="entry name" value="TF_FadR/GntR_C"/>
</dbReference>
<dbReference type="PROSITE" id="PS50949">
    <property type="entry name" value="HTH_GNTR"/>
    <property type="match status" value="1"/>
</dbReference>
<dbReference type="SMART" id="SM00895">
    <property type="entry name" value="FCD"/>
    <property type="match status" value="1"/>
</dbReference>
<gene>
    <name evidence="5" type="ORF">IO98_01555</name>
</gene>
<evidence type="ECO:0000256" key="3">
    <source>
        <dbReference type="ARBA" id="ARBA00023163"/>
    </source>
</evidence>
<protein>
    <submittedName>
        <fullName evidence="5">GntR family transcriptional regulator</fullName>
    </submittedName>
</protein>
<evidence type="ECO:0000259" key="4">
    <source>
        <dbReference type="PROSITE" id="PS50949"/>
    </source>
</evidence>
<dbReference type="OrthoDB" id="1972820at2"/>
<organism evidence="5 6">
    <name type="scientific">Lacrimispora celerecrescens</name>
    <dbReference type="NCBI Taxonomy" id="29354"/>
    <lineage>
        <taxon>Bacteria</taxon>
        <taxon>Bacillati</taxon>
        <taxon>Bacillota</taxon>
        <taxon>Clostridia</taxon>
        <taxon>Lachnospirales</taxon>
        <taxon>Lachnospiraceae</taxon>
        <taxon>Lacrimispora</taxon>
    </lineage>
</organism>
<dbReference type="InterPro" id="IPR036390">
    <property type="entry name" value="WH_DNA-bd_sf"/>
</dbReference>
<feature type="domain" description="HTH gntR-type" evidence="4">
    <location>
        <begin position="4"/>
        <end position="72"/>
    </location>
</feature>
<dbReference type="RefSeq" id="WP_038277436.1">
    <property type="nucleotide sequence ID" value="NZ_JPME01000002.1"/>
</dbReference>
<dbReference type="GO" id="GO:0003677">
    <property type="term" value="F:DNA binding"/>
    <property type="evidence" value="ECO:0007669"/>
    <property type="project" value="UniProtKB-KW"/>
</dbReference>
<evidence type="ECO:0000256" key="2">
    <source>
        <dbReference type="ARBA" id="ARBA00023125"/>
    </source>
</evidence>
<dbReference type="InterPro" id="IPR000524">
    <property type="entry name" value="Tscrpt_reg_HTH_GntR"/>
</dbReference>
<dbReference type="Proteomes" id="UP000028525">
    <property type="component" value="Unassembled WGS sequence"/>
</dbReference>
<dbReference type="SUPFAM" id="SSF48008">
    <property type="entry name" value="GntR ligand-binding domain-like"/>
    <property type="match status" value="1"/>
</dbReference>
<dbReference type="SUPFAM" id="SSF46785">
    <property type="entry name" value="Winged helix' DNA-binding domain"/>
    <property type="match status" value="1"/>
</dbReference>
<dbReference type="InterPro" id="IPR011711">
    <property type="entry name" value="GntR_C"/>
</dbReference>
<reference evidence="5 6" key="1">
    <citation type="submission" date="2014-07" db="EMBL/GenBank/DDBJ databases">
        <title>Draft genome of Clostridium celerecrescens 152B isolated from sediments associated with methane hydrate from Krishna Godavari basin.</title>
        <authorList>
            <person name="Honkalas V.S."/>
            <person name="Dabir A.P."/>
            <person name="Arora P."/>
            <person name="Dhakephalkar P.K."/>
        </authorList>
    </citation>
    <scope>NUCLEOTIDE SEQUENCE [LARGE SCALE GENOMIC DNA]</scope>
    <source>
        <strain evidence="5 6">152B</strain>
    </source>
</reference>
<keyword evidence="6" id="KW-1185">Reference proteome</keyword>
<dbReference type="SMART" id="SM00345">
    <property type="entry name" value="HTH_GNTR"/>
    <property type="match status" value="1"/>
</dbReference>
<dbReference type="EMBL" id="JPME01000002">
    <property type="protein sequence ID" value="KEZ91884.1"/>
    <property type="molecule type" value="Genomic_DNA"/>
</dbReference>
<keyword evidence="3" id="KW-0804">Transcription</keyword>
<dbReference type="PANTHER" id="PTHR43537:SF5">
    <property type="entry name" value="UXU OPERON TRANSCRIPTIONAL REGULATOR"/>
    <property type="match status" value="1"/>
</dbReference>
<proteinExistence type="predicted"/>
<evidence type="ECO:0000256" key="1">
    <source>
        <dbReference type="ARBA" id="ARBA00023015"/>
    </source>
</evidence>
<name>A0A084JSF0_9FIRM</name>
<dbReference type="InterPro" id="IPR036388">
    <property type="entry name" value="WH-like_DNA-bd_sf"/>
</dbReference>
<dbReference type="PANTHER" id="PTHR43537">
    <property type="entry name" value="TRANSCRIPTIONAL REGULATOR, GNTR FAMILY"/>
    <property type="match status" value="1"/>
</dbReference>
<dbReference type="Pfam" id="PF00392">
    <property type="entry name" value="GntR"/>
    <property type="match status" value="1"/>
</dbReference>
<dbReference type="STRING" id="29354.IO98_01555"/>
<evidence type="ECO:0000313" key="6">
    <source>
        <dbReference type="Proteomes" id="UP000028525"/>
    </source>
</evidence>
<evidence type="ECO:0000313" key="5">
    <source>
        <dbReference type="EMBL" id="KEZ91884.1"/>
    </source>
</evidence>
<dbReference type="CDD" id="cd07377">
    <property type="entry name" value="WHTH_GntR"/>
    <property type="match status" value="1"/>
</dbReference>
<dbReference type="Pfam" id="PF07729">
    <property type="entry name" value="FCD"/>
    <property type="match status" value="1"/>
</dbReference>
<dbReference type="GO" id="GO:0003700">
    <property type="term" value="F:DNA-binding transcription factor activity"/>
    <property type="evidence" value="ECO:0007669"/>
    <property type="project" value="InterPro"/>
</dbReference>
<dbReference type="AlphaFoldDB" id="A0A084JSF0"/>
<sequence length="227" mass="26003">MEKQTLAEIASQKLLQMIQEEGYTAGDKLPTEAELSEVLGVGRNTVREALRILMSRNIVTIRQGSGTFLSDKNGVADDPLGFTMIEDRRKLTEDLIQIRVMLEPPIAALAAQNAAMEDILCLEEILLELEKMMENREDYSEKDSQFHAQIANCSHNLIIANLVPVITDGVRVFAGSVRETEYAQTLLSHRRIYEAIRDRRPVEAQQAMYFHLMYNENRYKEEDRERN</sequence>
<keyword evidence="1" id="KW-0805">Transcription regulation</keyword>